<protein>
    <submittedName>
        <fullName evidence="2">Uncharacterized protein</fullName>
    </submittedName>
</protein>
<evidence type="ECO:0000256" key="1">
    <source>
        <dbReference type="SAM" id="MobiDB-lite"/>
    </source>
</evidence>
<gene>
    <name evidence="2" type="ORF">FNF31_02007</name>
</gene>
<dbReference type="Proteomes" id="UP000325113">
    <property type="component" value="Unassembled WGS sequence"/>
</dbReference>
<organism evidence="2 3">
    <name type="scientific">Cafeteria roenbergensis</name>
    <name type="common">Marine flagellate</name>
    <dbReference type="NCBI Taxonomy" id="33653"/>
    <lineage>
        <taxon>Eukaryota</taxon>
        <taxon>Sar</taxon>
        <taxon>Stramenopiles</taxon>
        <taxon>Bigyra</taxon>
        <taxon>Opalozoa</taxon>
        <taxon>Bicosoecida</taxon>
        <taxon>Cafeteriaceae</taxon>
        <taxon>Cafeteria</taxon>
    </lineage>
</organism>
<reference evidence="2 3" key="1">
    <citation type="submission" date="2019-07" db="EMBL/GenBank/DDBJ databases">
        <title>Genomes of Cafeteria roenbergensis.</title>
        <authorList>
            <person name="Fischer M.G."/>
            <person name="Hackl T."/>
            <person name="Roman M."/>
        </authorList>
    </citation>
    <scope>NUCLEOTIDE SEQUENCE [LARGE SCALE GENOMIC DNA]</scope>
    <source>
        <strain evidence="2 3">Cflag</strain>
    </source>
</reference>
<proteinExistence type="predicted"/>
<evidence type="ECO:0000313" key="3">
    <source>
        <dbReference type="Proteomes" id="UP000325113"/>
    </source>
</evidence>
<sequence>MQRRPAQAGLADADAKSRRRLPQSGFRAPPVDGIPHSLDAQEGAYQDKLTLERREAAESRARWISPKAFVTSVEGESKRRPHKLLLESGGIVDDHQPYKDPDPRRRFREETKERFLSRNGFVVVGDPSTFGATSGTKRTVKLGEKRYTGVQTA</sequence>
<dbReference type="AlphaFoldDB" id="A0A5A8DIU9"/>
<name>A0A5A8DIU9_CAFRO</name>
<accession>A0A5A8DIU9</accession>
<dbReference type="EMBL" id="VLTM01000013">
    <property type="protein sequence ID" value="KAA0165345.1"/>
    <property type="molecule type" value="Genomic_DNA"/>
</dbReference>
<evidence type="ECO:0000313" key="2">
    <source>
        <dbReference type="EMBL" id="KAA0165345.1"/>
    </source>
</evidence>
<feature type="region of interest" description="Disordered" evidence="1">
    <location>
        <begin position="1"/>
        <end position="41"/>
    </location>
</feature>
<comment type="caution">
    <text evidence="2">The sequence shown here is derived from an EMBL/GenBank/DDBJ whole genome shotgun (WGS) entry which is preliminary data.</text>
</comment>